<dbReference type="Proteomes" id="UP000015104">
    <property type="component" value="Unassembled WGS sequence"/>
</dbReference>
<reference evidence="2" key="2">
    <citation type="submission" date="2015-06" db="UniProtKB">
        <authorList>
            <consortium name="EnsemblMetazoa"/>
        </authorList>
    </citation>
    <scope>IDENTIFICATION</scope>
</reference>
<dbReference type="HOGENOM" id="CLU_187111_0_0_1"/>
<proteinExistence type="predicted"/>
<dbReference type="AlphaFoldDB" id="T1JVN6"/>
<sequence length="92" mass="9229">MVSKSFIVCTLLITIGLIMHVQAGDKGSNIILGGGGYGYGGGHLVLSTGKKGKGSNIISSGYGGDVVLSSGYKGKGSNIILGRGATVVSDRR</sequence>
<dbReference type="EMBL" id="CAEY01000795">
    <property type="status" value="NOT_ANNOTATED_CDS"/>
    <property type="molecule type" value="Genomic_DNA"/>
</dbReference>
<keyword evidence="3" id="KW-1185">Reference proteome</keyword>
<dbReference type="EnsemblMetazoa" id="tetur02g05250.1">
    <property type="protein sequence ID" value="tetur02g05250.1"/>
    <property type="gene ID" value="tetur02g05250"/>
</dbReference>
<protein>
    <submittedName>
        <fullName evidence="2">Uncharacterized protein</fullName>
    </submittedName>
</protein>
<organism evidence="2 3">
    <name type="scientific">Tetranychus urticae</name>
    <name type="common">Two-spotted spider mite</name>
    <dbReference type="NCBI Taxonomy" id="32264"/>
    <lineage>
        <taxon>Eukaryota</taxon>
        <taxon>Metazoa</taxon>
        <taxon>Ecdysozoa</taxon>
        <taxon>Arthropoda</taxon>
        <taxon>Chelicerata</taxon>
        <taxon>Arachnida</taxon>
        <taxon>Acari</taxon>
        <taxon>Acariformes</taxon>
        <taxon>Trombidiformes</taxon>
        <taxon>Prostigmata</taxon>
        <taxon>Eleutherengona</taxon>
        <taxon>Raphignathae</taxon>
        <taxon>Tetranychoidea</taxon>
        <taxon>Tetranychidae</taxon>
        <taxon>Tetranychus</taxon>
    </lineage>
</organism>
<evidence type="ECO:0000256" key="1">
    <source>
        <dbReference type="SAM" id="SignalP"/>
    </source>
</evidence>
<keyword evidence="1" id="KW-0732">Signal</keyword>
<name>T1JVN6_TETUR</name>
<feature type="signal peptide" evidence="1">
    <location>
        <begin position="1"/>
        <end position="23"/>
    </location>
</feature>
<evidence type="ECO:0000313" key="2">
    <source>
        <dbReference type="EnsemblMetazoa" id="tetur02g05250.1"/>
    </source>
</evidence>
<evidence type="ECO:0000313" key="3">
    <source>
        <dbReference type="Proteomes" id="UP000015104"/>
    </source>
</evidence>
<reference evidence="3" key="1">
    <citation type="submission" date="2011-08" db="EMBL/GenBank/DDBJ databases">
        <authorList>
            <person name="Rombauts S."/>
        </authorList>
    </citation>
    <scope>NUCLEOTIDE SEQUENCE</scope>
    <source>
        <strain evidence="3">London</strain>
    </source>
</reference>
<feature type="chain" id="PRO_5004590749" evidence="1">
    <location>
        <begin position="24"/>
        <end position="92"/>
    </location>
</feature>
<accession>T1JVN6</accession>